<proteinExistence type="predicted"/>
<feature type="compositionally biased region" description="Acidic residues" evidence="1">
    <location>
        <begin position="27"/>
        <end position="43"/>
    </location>
</feature>
<reference evidence="2 3" key="1">
    <citation type="submission" date="2020-02" db="EMBL/GenBank/DDBJ databases">
        <title>Draft Genome Sequence of Verrucosispora sp. Strain CWR15, Isolated from Gulf of Mexico Sponge.</title>
        <authorList>
            <person name="Kennedy S.J."/>
            <person name="Cella E."/>
            <person name="Azarian T."/>
            <person name="Baker B.J."/>
            <person name="Shaw L.N."/>
        </authorList>
    </citation>
    <scope>NUCLEOTIDE SEQUENCE [LARGE SCALE GENOMIC DNA]</scope>
    <source>
        <strain evidence="2 3">CWR15</strain>
    </source>
</reference>
<protein>
    <submittedName>
        <fullName evidence="2">Uncharacterized protein</fullName>
    </submittedName>
</protein>
<gene>
    <name evidence="2" type="ORF">ENC19_16600</name>
</gene>
<evidence type="ECO:0000256" key="1">
    <source>
        <dbReference type="SAM" id="MobiDB-lite"/>
    </source>
</evidence>
<dbReference type="EMBL" id="SAIY01000005">
    <property type="protein sequence ID" value="NGM14174.1"/>
    <property type="molecule type" value="Genomic_DNA"/>
</dbReference>
<name>A0A6M1L6E1_9ACTN</name>
<feature type="region of interest" description="Disordered" evidence="1">
    <location>
        <begin position="1"/>
        <end position="45"/>
    </location>
</feature>
<dbReference type="AlphaFoldDB" id="A0A6M1L6E1"/>
<keyword evidence="3" id="KW-1185">Reference proteome</keyword>
<evidence type="ECO:0000313" key="3">
    <source>
        <dbReference type="Proteomes" id="UP000478148"/>
    </source>
</evidence>
<dbReference type="RefSeq" id="WP_164448076.1">
    <property type="nucleotide sequence ID" value="NZ_SAIY01000005.1"/>
</dbReference>
<dbReference type="Proteomes" id="UP000478148">
    <property type="component" value="Unassembled WGS sequence"/>
</dbReference>
<evidence type="ECO:0000313" key="2">
    <source>
        <dbReference type="EMBL" id="NGM14174.1"/>
    </source>
</evidence>
<organism evidence="2 3">
    <name type="scientific">Verrucosispora sioxanthis</name>
    <dbReference type="NCBI Taxonomy" id="2499994"/>
    <lineage>
        <taxon>Bacteria</taxon>
        <taxon>Bacillati</taxon>
        <taxon>Actinomycetota</taxon>
        <taxon>Actinomycetes</taxon>
        <taxon>Micromonosporales</taxon>
        <taxon>Micromonosporaceae</taxon>
        <taxon>Micromonospora</taxon>
    </lineage>
</organism>
<accession>A0A6M1L6E1</accession>
<sequence>MSRTRGQAPADRDAKTASLRSYLAEDLGPDDSNPDEEEDEDHDDANVFVELKTDRFLAMLGLPPLPTAG</sequence>
<comment type="caution">
    <text evidence="2">The sequence shown here is derived from an EMBL/GenBank/DDBJ whole genome shotgun (WGS) entry which is preliminary data.</text>
</comment>